<sequence>MIVIGAHLDTWDLSPGAIDNGVGVATVMDIAQHLVSLPKKPKRTIHFILFAAEEQGLFGSFHNVDLMVENKQIDNIKYMINIDMMANAKGFNSVGHKGTEQFIEMVGKHIASLDSTYPNINEHKKFNPGVDHKPYMLQGIPVILPVQGMDPKMVRPTYHTDRDTMDKVKPEYLENNFRRIGELITILANLDSVPAVKMDDEQTKQWMLKHNFKEALMRTNNWRWEATS</sequence>
<keyword evidence="9" id="KW-0479">Metal-binding</keyword>
<evidence type="ECO:0000256" key="4">
    <source>
        <dbReference type="ARBA" id="ARBA00004613"/>
    </source>
</evidence>
<keyword evidence="11" id="KW-0378">Hydrolase</keyword>
<evidence type="ECO:0000256" key="14">
    <source>
        <dbReference type="ARBA" id="ARBA00023034"/>
    </source>
</evidence>
<dbReference type="AlphaFoldDB" id="A0A2T3NP73"/>
<keyword evidence="17" id="KW-0325">Glycoprotein</keyword>
<dbReference type="GO" id="GO:0006508">
    <property type="term" value="P:proteolysis"/>
    <property type="evidence" value="ECO:0007669"/>
    <property type="project" value="UniProtKB-KW"/>
</dbReference>
<evidence type="ECO:0000256" key="3">
    <source>
        <dbReference type="ARBA" id="ARBA00004555"/>
    </source>
</evidence>
<evidence type="ECO:0000256" key="10">
    <source>
        <dbReference type="ARBA" id="ARBA00022729"/>
    </source>
</evidence>
<evidence type="ECO:0000256" key="15">
    <source>
        <dbReference type="ARBA" id="ARBA00023049"/>
    </source>
</evidence>
<keyword evidence="13" id="KW-0862">Zinc</keyword>
<evidence type="ECO:0000256" key="1">
    <source>
        <dbReference type="ARBA" id="ARBA00004240"/>
    </source>
</evidence>
<keyword evidence="7" id="KW-0121">Carboxypeptidase</keyword>
<reference evidence="22 23" key="1">
    <citation type="submission" date="2018-01" db="EMBL/GenBank/DDBJ databases">
        <title>Whole genome sequencing of Histamine producing bacteria.</title>
        <authorList>
            <person name="Butler K."/>
        </authorList>
    </citation>
    <scope>NUCLEOTIDE SEQUENCE [LARGE SCALE GENOMIC DNA]</scope>
    <source>
        <strain evidence="22 23">DSM 100436</strain>
    </source>
</reference>
<keyword evidence="12" id="KW-0256">Endoplasmic reticulum</keyword>
<keyword evidence="23" id="KW-1185">Reference proteome</keyword>
<keyword evidence="16" id="KW-0865">Zymogen</keyword>
<comment type="subunit">
    <text evidence="19">Homodimer. The monomeric form is inactive while the homodimer is active.</text>
</comment>
<evidence type="ECO:0000256" key="11">
    <source>
        <dbReference type="ARBA" id="ARBA00022801"/>
    </source>
</evidence>
<comment type="caution">
    <text evidence="22">The sequence shown here is derived from an EMBL/GenBank/DDBJ whole genome shotgun (WGS) entry which is preliminary data.</text>
</comment>
<comment type="subcellular location">
    <subcellularLocation>
        <location evidence="1">Endoplasmic reticulum</location>
    </subcellularLocation>
    <subcellularLocation>
        <location evidence="3">Golgi apparatus</location>
    </subcellularLocation>
    <subcellularLocation>
        <location evidence="2">Lysosome</location>
    </subcellularLocation>
    <subcellularLocation>
        <location evidence="4">Secreted</location>
    </subcellularLocation>
</comment>
<accession>A0A2T3NP73</accession>
<evidence type="ECO:0000256" key="16">
    <source>
        <dbReference type="ARBA" id="ARBA00023145"/>
    </source>
</evidence>
<keyword evidence="8" id="KW-0645">Protease</keyword>
<dbReference type="GO" id="GO:0070573">
    <property type="term" value="F:metallodipeptidase activity"/>
    <property type="evidence" value="ECO:0007669"/>
    <property type="project" value="InterPro"/>
</dbReference>
<evidence type="ECO:0000256" key="9">
    <source>
        <dbReference type="ARBA" id="ARBA00022723"/>
    </source>
</evidence>
<evidence type="ECO:0000259" key="21">
    <source>
        <dbReference type="Pfam" id="PF04389"/>
    </source>
</evidence>
<dbReference type="SUPFAM" id="SSF53187">
    <property type="entry name" value="Zn-dependent exopeptidases"/>
    <property type="match status" value="1"/>
</dbReference>
<feature type="domain" description="Peptidase M28" evidence="21">
    <location>
        <begin position="2"/>
        <end position="181"/>
    </location>
</feature>
<organism evidence="22 23">
    <name type="scientific">Photobacterium sanctipauli</name>
    <dbReference type="NCBI Taxonomy" id="1342794"/>
    <lineage>
        <taxon>Bacteria</taxon>
        <taxon>Pseudomonadati</taxon>
        <taxon>Pseudomonadota</taxon>
        <taxon>Gammaproteobacteria</taxon>
        <taxon>Vibrionales</taxon>
        <taxon>Vibrionaceae</taxon>
        <taxon>Photobacterium</taxon>
    </lineage>
</organism>
<keyword evidence="18" id="KW-0458">Lysosome</keyword>
<dbReference type="GO" id="GO:0046872">
    <property type="term" value="F:metal ion binding"/>
    <property type="evidence" value="ECO:0007669"/>
    <property type="project" value="UniProtKB-KW"/>
</dbReference>
<evidence type="ECO:0000256" key="8">
    <source>
        <dbReference type="ARBA" id="ARBA00022670"/>
    </source>
</evidence>
<evidence type="ECO:0000256" key="20">
    <source>
        <dbReference type="ARBA" id="ARBA00033328"/>
    </source>
</evidence>
<evidence type="ECO:0000256" key="12">
    <source>
        <dbReference type="ARBA" id="ARBA00022824"/>
    </source>
</evidence>
<keyword evidence="6" id="KW-0964">Secreted</keyword>
<gene>
    <name evidence="22" type="ORF">C9I98_18380</name>
</gene>
<keyword evidence="14" id="KW-0333">Golgi apparatus</keyword>
<dbReference type="Proteomes" id="UP000241771">
    <property type="component" value="Unassembled WGS sequence"/>
</dbReference>
<evidence type="ECO:0000313" key="22">
    <source>
        <dbReference type="EMBL" id="PSW18060.1"/>
    </source>
</evidence>
<evidence type="ECO:0000256" key="5">
    <source>
        <dbReference type="ARBA" id="ARBA00014116"/>
    </source>
</evidence>
<evidence type="ECO:0000256" key="18">
    <source>
        <dbReference type="ARBA" id="ARBA00023228"/>
    </source>
</evidence>
<evidence type="ECO:0000256" key="6">
    <source>
        <dbReference type="ARBA" id="ARBA00022525"/>
    </source>
</evidence>
<dbReference type="Gene3D" id="3.40.630.10">
    <property type="entry name" value="Zn peptidases"/>
    <property type="match status" value="1"/>
</dbReference>
<evidence type="ECO:0000256" key="19">
    <source>
        <dbReference type="ARBA" id="ARBA00025833"/>
    </source>
</evidence>
<dbReference type="EMBL" id="PYMA01000013">
    <property type="protein sequence ID" value="PSW18060.1"/>
    <property type="molecule type" value="Genomic_DNA"/>
</dbReference>
<evidence type="ECO:0000313" key="23">
    <source>
        <dbReference type="Proteomes" id="UP000241771"/>
    </source>
</evidence>
<dbReference type="PANTHER" id="PTHR12053:SF3">
    <property type="entry name" value="CARBOXYPEPTIDASE Q"/>
    <property type="match status" value="1"/>
</dbReference>
<evidence type="ECO:0000256" key="13">
    <source>
        <dbReference type="ARBA" id="ARBA00022833"/>
    </source>
</evidence>
<dbReference type="GO" id="GO:0005576">
    <property type="term" value="C:extracellular region"/>
    <property type="evidence" value="ECO:0007669"/>
    <property type="project" value="UniProtKB-SubCell"/>
</dbReference>
<dbReference type="GO" id="GO:0005764">
    <property type="term" value="C:lysosome"/>
    <property type="evidence" value="ECO:0007669"/>
    <property type="project" value="UniProtKB-SubCell"/>
</dbReference>
<dbReference type="GO" id="GO:0004180">
    <property type="term" value="F:carboxypeptidase activity"/>
    <property type="evidence" value="ECO:0007669"/>
    <property type="project" value="UniProtKB-KW"/>
</dbReference>
<dbReference type="PANTHER" id="PTHR12053">
    <property type="entry name" value="PROTEASE FAMILY M28 PLASMA GLUTAMATE CARBOXYPEPTIDASE-RELATED"/>
    <property type="match status" value="1"/>
</dbReference>
<evidence type="ECO:0000256" key="7">
    <source>
        <dbReference type="ARBA" id="ARBA00022645"/>
    </source>
</evidence>
<protein>
    <recommendedName>
        <fullName evidence="5">Carboxypeptidase Q</fullName>
    </recommendedName>
    <alternativeName>
        <fullName evidence="20">Plasma glutamate carboxypeptidase</fullName>
    </alternativeName>
</protein>
<proteinExistence type="predicted"/>
<dbReference type="InterPro" id="IPR007484">
    <property type="entry name" value="Peptidase_M28"/>
</dbReference>
<keyword evidence="15" id="KW-0482">Metalloprotease</keyword>
<evidence type="ECO:0000256" key="17">
    <source>
        <dbReference type="ARBA" id="ARBA00023180"/>
    </source>
</evidence>
<dbReference type="Pfam" id="PF04389">
    <property type="entry name" value="Peptidase_M28"/>
    <property type="match status" value="1"/>
</dbReference>
<evidence type="ECO:0000256" key="2">
    <source>
        <dbReference type="ARBA" id="ARBA00004371"/>
    </source>
</evidence>
<keyword evidence="10" id="KW-0732">Signal</keyword>
<dbReference type="InterPro" id="IPR039866">
    <property type="entry name" value="CPQ"/>
</dbReference>
<name>A0A2T3NP73_9GAMM</name>